<dbReference type="RefSeq" id="WP_306889486.1">
    <property type="nucleotide sequence ID" value="NZ_JAUSVR010000004.1"/>
</dbReference>
<feature type="transmembrane region" description="Helical" evidence="2">
    <location>
        <begin position="6"/>
        <end position="26"/>
    </location>
</feature>
<accession>A0ABU0LPZ8</accession>
<proteinExistence type="predicted"/>
<dbReference type="Proteomes" id="UP001235094">
    <property type="component" value="Unassembled WGS sequence"/>
</dbReference>
<keyword evidence="2" id="KW-1133">Transmembrane helix</keyword>
<evidence type="ECO:0000313" key="4">
    <source>
        <dbReference type="Proteomes" id="UP001235094"/>
    </source>
</evidence>
<evidence type="ECO:0000313" key="3">
    <source>
        <dbReference type="EMBL" id="MDQ0510767.1"/>
    </source>
</evidence>
<evidence type="ECO:0000256" key="2">
    <source>
        <dbReference type="SAM" id="Phobius"/>
    </source>
</evidence>
<evidence type="ECO:0000256" key="1">
    <source>
        <dbReference type="SAM" id="Coils"/>
    </source>
</evidence>
<gene>
    <name evidence="3" type="ORF">QOZ99_001655</name>
</gene>
<dbReference type="GO" id="GO:0051301">
    <property type="term" value="P:cell division"/>
    <property type="evidence" value="ECO:0007669"/>
    <property type="project" value="UniProtKB-KW"/>
</dbReference>
<keyword evidence="2" id="KW-0472">Membrane</keyword>
<reference evidence="3 4" key="1">
    <citation type="submission" date="2023-07" db="EMBL/GenBank/DDBJ databases">
        <title>Genomic Encyclopedia of Type Strains, Phase IV (KMG-IV): sequencing the most valuable type-strain genomes for metagenomic binning, comparative biology and taxonomic classification.</title>
        <authorList>
            <person name="Goeker M."/>
        </authorList>
    </citation>
    <scope>NUCLEOTIDE SEQUENCE [LARGE SCALE GENOMIC DNA]</scope>
    <source>
        <strain evidence="3 4">DSM 15561</strain>
    </source>
</reference>
<keyword evidence="4" id="KW-1185">Reference proteome</keyword>
<keyword evidence="3" id="KW-0131">Cell cycle</keyword>
<sequence>MEWLPWLGYLALYVGGGFAGFLAAALSRAASKSSLMDELDRLRERNDELEAQQADTAGEPVFRSNRTNRLQRNRLIRVVKG</sequence>
<feature type="coiled-coil region" evidence="1">
    <location>
        <begin position="32"/>
        <end position="59"/>
    </location>
</feature>
<dbReference type="EMBL" id="JAUSVR010000004">
    <property type="protein sequence ID" value="MDQ0510767.1"/>
    <property type="molecule type" value="Genomic_DNA"/>
</dbReference>
<keyword evidence="3" id="KW-0132">Cell division</keyword>
<organism evidence="3 4">
    <name type="scientific">Ancylobacter amanitiformis</name>
    <dbReference type="NCBI Taxonomy" id="217069"/>
    <lineage>
        <taxon>Bacteria</taxon>
        <taxon>Pseudomonadati</taxon>
        <taxon>Pseudomonadota</taxon>
        <taxon>Alphaproteobacteria</taxon>
        <taxon>Hyphomicrobiales</taxon>
        <taxon>Xanthobacteraceae</taxon>
        <taxon>Ancylobacter</taxon>
    </lineage>
</organism>
<protein>
    <submittedName>
        <fullName evidence="3">Cell division protein FtsB</fullName>
    </submittedName>
</protein>
<keyword evidence="2" id="KW-0812">Transmembrane</keyword>
<keyword evidence="1" id="KW-0175">Coiled coil</keyword>
<name>A0ABU0LPZ8_9HYPH</name>
<comment type="caution">
    <text evidence="3">The sequence shown here is derived from an EMBL/GenBank/DDBJ whole genome shotgun (WGS) entry which is preliminary data.</text>
</comment>